<reference evidence="2 3" key="1">
    <citation type="submission" date="2020-02" db="EMBL/GenBank/DDBJ databases">
        <authorList>
            <person name="Ferguson B K."/>
        </authorList>
    </citation>
    <scope>NUCLEOTIDE SEQUENCE [LARGE SCALE GENOMIC DNA]</scope>
</reference>
<dbReference type="EMBL" id="CADCXU010030412">
    <property type="protein sequence ID" value="CAB0016515.1"/>
    <property type="molecule type" value="Genomic_DNA"/>
</dbReference>
<organism evidence="2 3">
    <name type="scientific">Nesidiocoris tenuis</name>
    <dbReference type="NCBI Taxonomy" id="355587"/>
    <lineage>
        <taxon>Eukaryota</taxon>
        <taxon>Metazoa</taxon>
        <taxon>Ecdysozoa</taxon>
        <taxon>Arthropoda</taxon>
        <taxon>Hexapoda</taxon>
        <taxon>Insecta</taxon>
        <taxon>Pterygota</taxon>
        <taxon>Neoptera</taxon>
        <taxon>Paraneoptera</taxon>
        <taxon>Hemiptera</taxon>
        <taxon>Heteroptera</taxon>
        <taxon>Panheteroptera</taxon>
        <taxon>Cimicomorpha</taxon>
        <taxon>Miridae</taxon>
        <taxon>Dicyphina</taxon>
        <taxon>Nesidiocoris</taxon>
    </lineage>
</organism>
<gene>
    <name evidence="2" type="ORF">NTEN_LOCUS20685</name>
</gene>
<dbReference type="AlphaFoldDB" id="A0A6H5HJ96"/>
<accession>A0A6H5HJ96</accession>
<feature type="region of interest" description="Disordered" evidence="1">
    <location>
        <begin position="1"/>
        <end position="24"/>
    </location>
</feature>
<feature type="compositionally biased region" description="Basic residues" evidence="1">
    <location>
        <begin position="9"/>
        <end position="24"/>
    </location>
</feature>
<name>A0A6H5HJ96_9HEMI</name>
<evidence type="ECO:0000313" key="2">
    <source>
        <dbReference type="EMBL" id="CAB0016515.1"/>
    </source>
</evidence>
<evidence type="ECO:0000256" key="1">
    <source>
        <dbReference type="SAM" id="MobiDB-lite"/>
    </source>
</evidence>
<dbReference type="Proteomes" id="UP000479000">
    <property type="component" value="Unassembled WGS sequence"/>
</dbReference>
<protein>
    <submittedName>
        <fullName evidence="2">Uncharacterized protein</fullName>
    </submittedName>
</protein>
<sequence>MKYFAGGQFRRHRSQRDHHARHSPCLRHFSERRLSLLDRLAEKEHRVRPQGDGSQ</sequence>
<proteinExistence type="predicted"/>
<evidence type="ECO:0000313" key="3">
    <source>
        <dbReference type="Proteomes" id="UP000479000"/>
    </source>
</evidence>
<keyword evidence="3" id="KW-1185">Reference proteome</keyword>